<name>A0ABW9FRD4_9NOCA</name>
<dbReference type="RefSeq" id="WP_348612094.1">
    <property type="nucleotide sequence ID" value="NZ_CP157276.1"/>
</dbReference>
<organism evidence="2 3">
    <name type="scientific">Prescottella soli</name>
    <dbReference type="NCBI Taxonomy" id="1543852"/>
    <lineage>
        <taxon>Bacteria</taxon>
        <taxon>Bacillati</taxon>
        <taxon>Actinomycetota</taxon>
        <taxon>Actinomycetes</taxon>
        <taxon>Mycobacteriales</taxon>
        <taxon>Nocardiaceae</taxon>
        <taxon>Prescottella</taxon>
    </lineage>
</organism>
<dbReference type="Proteomes" id="UP001629744">
    <property type="component" value="Unassembled WGS sequence"/>
</dbReference>
<comment type="caution">
    <text evidence="2">The sequence shown here is derived from an EMBL/GenBank/DDBJ whole genome shotgun (WGS) entry which is preliminary data.</text>
</comment>
<feature type="transmembrane region" description="Helical" evidence="1">
    <location>
        <begin position="49"/>
        <end position="68"/>
    </location>
</feature>
<sequence length="75" mass="7714">MFSLALTVFVAANIAASLSTSLAMLMIPRVVAAGVPIGTWIGGHLGWRKTFIAVAVAGTAPLVTAAPIHRMRSSP</sequence>
<keyword evidence="3" id="KW-1185">Reference proteome</keyword>
<evidence type="ECO:0000256" key="1">
    <source>
        <dbReference type="SAM" id="Phobius"/>
    </source>
</evidence>
<proteinExistence type="predicted"/>
<reference evidence="2 3" key="1">
    <citation type="submission" date="2023-11" db="EMBL/GenBank/DDBJ databases">
        <authorList>
            <person name="Val-Calvo J."/>
            <person name="Scortti M."/>
            <person name="Vazquez-Boland J."/>
        </authorList>
    </citation>
    <scope>NUCLEOTIDE SEQUENCE [LARGE SCALE GENOMIC DNA]</scope>
    <source>
        <strain evidence="2 3">DSM 46662</strain>
    </source>
</reference>
<keyword evidence="1" id="KW-1133">Transmembrane helix</keyword>
<dbReference type="EMBL" id="JBDLNU010000001">
    <property type="protein sequence ID" value="MFM1727196.1"/>
    <property type="molecule type" value="Genomic_DNA"/>
</dbReference>
<evidence type="ECO:0000313" key="3">
    <source>
        <dbReference type="Proteomes" id="UP001629744"/>
    </source>
</evidence>
<evidence type="ECO:0000313" key="2">
    <source>
        <dbReference type="EMBL" id="MFM1727196.1"/>
    </source>
</evidence>
<gene>
    <name evidence="2" type="ORF">ABEU19_000648</name>
</gene>
<keyword evidence="1" id="KW-0472">Membrane</keyword>
<evidence type="ECO:0008006" key="4">
    <source>
        <dbReference type="Google" id="ProtNLM"/>
    </source>
</evidence>
<keyword evidence="1" id="KW-0812">Transmembrane</keyword>
<accession>A0ABW9FRD4</accession>
<protein>
    <recommendedName>
        <fullName evidence="4">MFS transporter</fullName>
    </recommendedName>
</protein>